<reference evidence="1" key="1">
    <citation type="submission" date="2021-05" db="EMBL/GenBank/DDBJ databases">
        <authorList>
            <person name="Scholz U."/>
            <person name="Mascher M."/>
            <person name="Fiebig A."/>
        </authorList>
    </citation>
    <scope>NUCLEOTIDE SEQUENCE [LARGE SCALE GENOMIC DNA]</scope>
</reference>
<reference evidence="1" key="2">
    <citation type="submission" date="2025-09" db="UniProtKB">
        <authorList>
            <consortium name="EnsemblPlants"/>
        </authorList>
    </citation>
    <scope>IDENTIFICATION</scope>
</reference>
<dbReference type="Proteomes" id="UP001732700">
    <property type="component" value="Chromosome 3D"/>
</dbReference>
<name>A0ACD5W367_AVESA</name>
<organism evidence="1 2">
    <name type="scientific">Avena sativa</name>
    <name type="common">Oat</name>
    <dbReference type="NCBI Taxonomy" id="4498"/>
    <lineage>
        <taxon>Eukaryota</taxon>
        <taxon>Viridiplantae</taxon>
        <taxon>Streptophyta</taxon>
        <taxon>Embryophyta</taxon>
        <taxon>Tracheophyta</taxon>
        <taxon>Spermatophyta</taxon>
        <taxon>Magnoliopsida</taxon>
        <taxon>Liliopsida</taxon>
        <taxon>Poales</taxon>
        <taxon>Poaceae</taxon>
        <taxon>BOP clade</taxon>
        <taxon>Pooideae</taxon>
        <taxon>Poodae</taxon>
        <taxon>Poeae</taxon>
        <taxon>Poeae Chloroplast Group 1 (Aveneae type)</taxon>
        <taxon>Aveninae</taxon>
        <taxon>Avena</taxon>
    </lineage>
</organism>
<evidence type="ECO:0000313" key="1">
    <source>
        <dbReference type="EnsemblPlants" id="AVESA.00010b.r2.3DG0568250.1.CDS"/>
    </source>
</evidence>
<sequence>MFQNGEEIAVKALHNITCPDEKEFHKEFDNLKRLQHRNIVKLVGFCIESEYKLVACEGKLTDDRIHMALCFEYVHNGTLSMLISDANAGFDWHTRYRIIKGICEGIKYLRERLEYPIMHFNLKLDNILLDQNIVPKIADFGLINLLGQENIRRKMNPVSTCAYWPPEYINHGILSEEFDIFSLGVIIIQIIAGHQGYTRVGDMARYKFFKHVHETWRKRLCETVNQESLEVLNNQVKRCIELALKCLISNRKERPTILDIISNLKETETMIGDRGPQIKQASGEVSRYMEPKAMTFQELKRMTCDFAKERLLGRGGYGMVYKGVLENGEAVAVKKLYSQPGFDGDQFKNELLNLMRVQHQNIIRLVGYCSEKRDRVVEHEGKLVVASMEEKALCLEYMQGGTLEELISDESCGLDWKARYKIIKRTCQGLKYLHTGSKDPIYHLDLKPTNILLDQHWVPKIGDFGLSRLLSSTGTFVTQTNSGTLVYMPPEYTHGQQISSKFDVFSLGVIIIQIIAGLDGYYNYKCLYKSSQEFIANVIENWCKRVEEKTMSAVALLDIEECIKIALRCVEENRAKRPTITQIVEELNMIS</sequence>
<accession>A0ACD5W367</accession>
<protein>
    <submittedName>
        <fullName evidence="1">Uncharacterized protein</fullName>
    </submittedName>
</protein>
<evidence type="ECO:0000313" key="2">
    <source>
        <dbReference type="Proteomes" id="UP001732700"/>
    </source>
</evidence>
<proteinExistence type="predicted"/>
<keyword evidence="2" id="KW-1185">Reference proteome</keyword>
<dbReference type="EnsemblPlants" id="AVESA.00010b.r2.3DG0568250.1">
    <property type="protein sequence ID" value="AVESA.00010b.r2.3DG0568250.1.CDS"/>
    <property type="gene ID" value="AVESA.00010b.r2.3DG0568250"/>
</dbReference>